<dbReference type="Pfam" id="PF25539">
    <property type="entry name" value="Bestrophin_2"/>
    <property type="match status" value="1"/>
</dbReference>
<dbReference type="AlphaFoldDB" id="A0AAD3HBB2"/>
<gene>
    <name evidence="9" type="ORF">CTEN210_13988</name>
</gene>
<evidence type="ECO:0000256" key="7">
    <source>
        <dbReference type="ARBA" id="ARBA00023136"/>
    </source>
</evidence>
<keyword evidence="5" id="KW-1133">Transmembrane helix</keyword>
<evidence type="ECO:0000256" key="8">
    <source>
        <dbReference type="SAM" id="MobiDB-lite"/>
    </source>
</evidence>
<evidence type="ECO:0000256" key="4">
    <source>
        <dbReference type="ARBA" id="ARBA00022692"/>
    </source>
</evidence>
<proteinExistence type="predicted"/>
<accession>A0AAD3HBB2</accession>
<dbReference type="Proteomes" id="UP001054902">
    <property type="component" value="Unassembled WGS sequence"/>
</dbReference>
<dbReference type="PANTHER" id="PTHR33281:SF19">
    <property type="entry name" value="VOLTAGE-DEPENDENT ANION CHANNEL-FORMING PROTEIN YNEE"/>
    <property type="match status" value="1"/>
</dbReference>
<keyword evidence="2" id="KW-0813">Transport</keyword>
<feature type="region of interest" description="Disordered" evidence="8">
    <location>
        <begin position="915"/>
        <end position="964"/>
    </location>
</feature>
<evidence type="ECO:0000256" key="2">
    <source>
        <dbReference type="ARBA" id="ARBA00022448"/>
    </source>
</evidence>
<evidence type="ECO:0000256" key="1">
    <source>
        <dbReference type="ARBA" id="ARBA00004651"/>
    </source>
</evidence>
<keyword evidence="4" id="KW-0812">Transmembrane</keyword>
<comment type="caution">
    <text evidence="9">The sequence shown here is derived from an EMBL/GenBank/DDBJ whole genome shotgun (WGS) entry which is preliminary data.</text>
</comment>
<dbReference type="GO" id="GO:0005886">
    <property type="term" value="C:plasma membrane"/>
    <property type="evidence" value="ECO:0007669"/>
    <property type="project" value="UniProtKB-SubCell"/>
</dbReference>
<evidence type="ECO:0000313" key="9">
    <source>
        <dbReference type="EMBL" id="GFH57512.1"/>
    </source>
</evidence>
<dbReference type="InterPro" id="IPR044669">
    <property type="entry name" value="YneE/VCCN1/2-like"/>
</dbReference>
<evidence type="ECO:0000256" key="3">
    <source>
        <dbReference type="ARBA" id="ARBA00022475"/>
    </source>
</evidence>
<feature type="region of interest" description="Disordered" evidence="8">
    <location>
        <begin position="795"/>
        <end position="843"/>
    </location>
</feature>
<keyword evidence="7" id="KW-0472">Membrane</keyword>
<keyword evidence="6" id="KW-0406">Ion transport</keyword>
<organism evidence="9 10">
    <name type="scientific">Chaetoceros tenuissimus</name>
    <dbReference type="NCBI Taxonomy" id="426638"/>
    <lineage>
        <taxon>Eukaryota</taxon>
        <taxon>Sar</taxon>
        <taxon>Stramenopiles</taxon>
        <taxon>Ochrophyta</taxon>
        <taxon>Bacillariophyta</taxon>
        <taxon>Coscinodiscophyceae</taxon>
        <taxon>Chaetocerotophycidae</taxon>
        <taxon>Chaetocerotales</taxon>
        <taxon>Chaetocerotaceae</taxon>
        <taxon>Chaetoceros</taxon>
    </lineage>
</organism>
<keyword evidence="3" id="KW-1003">Cell membrane</keyword>
<keyword evidence="10" id="KW-1185">Reference proteome</keyword>
<evidence type="ECO:0000256" key="5">
    <source>
        <dbReference type="ARBA" id="ARBA00022989"/>
    </source>
</evidence>
<feature type="compositionally biased region" description="Basic and acidic residues" evidence="8">
    <location>
        <begin position="915"/>
        <end position="940"/>
    </location>
</feature>
<comment type="subcellular location">
    <subcellularLocation>
        <location evidence="1">Cell membrane</location>
        <topology evidence="1">Multi-pass membrane protein</topology>
    </subcellularLocation>
</comment>
<evidence type="ECO:0000256" key="6">
    <source>
        <dbReference type="ARBA" id="ARBA00023065"/>
    </source>
</evidence>
<evidence type="ECO:0000313" key="10">
    <source>
        <dbReference type="Proteomes" id="UP001054902"/>
    </source>
</evidence>
<dbReference type="EMBL" id="BLLK01000058">
    <property type="protein sequence ID" value="GFH57512.1"/>
    <property type="molecule type" value="Genomic_DNA"/>
</dbReference>
<dbReference type="PANTHER" id="PTHR33281">
    <property type="entry name" value="UPF0187 PROTEIN YNEE"/>
    <property type="match status" value="1"/>
</dbReference>
<sequence length="979" mass="112168">MTIDLKRDMACILLLASHQVAPTIAFSTPNTSIVGRTSSSSLPTSSTTYKSSSFKPLYVSNNRIPPELPIGGIGPEPYDGFQKYSEESRKYRRTIYTHEEWVRHRESDRFFRNLNTFLTSGIYRSLFKEVASVTSIATFVVAWNCLFGEYQDLKSITHEGIFHGVLPLLQLPLAAFTLSSPSLGLLLVFRTNSAYKRWDEARKNWGMNINHTRDLVRMGNAYYDRQAVSPEQAKADLETLALNTWCFVRCMKRHLSPEWEDEGDFRRELLEKLPKQQAQTIFDAAHRPNRALQDLSTSIENLPMHFMRRNEIHAAATIFEDNLGSSERILTSPIPLFYSTHTARILSVWLLFLPLALWGPLQSWNHVALIPAVAILSTFLLGIEELATQLEEPFTILPMQGFCDKIYNWVTEIASFEPGSNGMPVYYYKNDERSLSAQGSFSSSSDDFVEPSRDVSLADTVVSLADTVDSSQISIPTNGCEYDSDVTYEELEETSEYINESKLPDDSEEIIEVTICDYDAVLVKESSSESFEDSSIEQSPSSQKLNGNNAILDQSVFNSEITDLQSRISLQAVEAAAKLKEAEEYISRMEEKENKFLLQLKLTQEELAKLKSKQVSTLKMKNEVAELKAEKETFEHERIVLEEKVKQETSEKQFLSLELDALRNELSKLRIDQQEVEKMRLAELDAGKLSIAEAKRESERLKTLLQSTKDTLAEKDELLAKAESKLVLSKSQEKQRLQSIMDTEIAILKADEEERAHMKEEVEIAKLKAKEEESRRIEIEQELDRIKAELKKVSQSMKKSQDLGDEDKKVHLNKESNTPSEEDKEMERSRLEKLEEEMTKERKLVTEERQKAAIITEKKQRSLLAARLEMEKYLKEVAMAVELQNSNRKAEILKEMNKRSLLRSRLRLDAQEKEATRLKNEVEAAQRQAEEKEREQREPQVVDNETIPNETANESNEEDQVGVSVAEDSWERFYVKELE</sequence>
<feature type="compositionally biased region" description="Basic and acidic residues" evidence="8">
    <location>
        <begin position="825"/>
        <end position="843"/>
    </location>
</feature>
<protein>
    <submittedName>
        <fullName evidence="9">Uncharacterized protein</fullName>
    </submittedName>
</protein>
<feature type="compositionally biased region" description="Basic and acidic residues" evidence="8">
    <location>
        <begin position="799"/>
        <end position="814"/>
    </location>
</feature>
<reference evidence="9 10" key="1">
    <citation type="journal article" date="2021" name="Sci. Rep.">
        <title>The genome of the diatom Chaetoceros tenuissimus carries an ancient integrated fragment of an extant virus.</title>
        <authorList>
            <person name="Hongo Y."/>
            <person name="Kimura K."/>
            <person name="Takaki Y."/>
            <person name="Yoshida Y."/>
            <person name="Baba S."/>
            <person name="Kobayashi G."/>
            <person name="Nagasaki K."/>
            <person name="Hano T."/>
            <person name="Tomaru Y."/>
        </authorList>
    </citation>
    <scope>NUCLEOTIDE SEQUENCE [LARGE SCALE GENOMIC DNA]</scope>
    <source>
        <strain evidence="9 10">NIES-3715</strain>
    </source>
</reference>
<name>A0AAD3HBB2_9STRA</name>
<dbReference type="GO" id="GO:0005254">
    <property type="term" value="F:chloride channel activity"/>
    <property type="evidence" value="ECO:0007669"/>
    <property type="project" value="InterPro"/>
</dbReference>